<evidence type="ECO:0000313" key="3">
    <source>
        <dbReference type="Proteomes" id="UP000185024"/>
    </source>
</evidence>
<reference evidence="2 3" key="1">
    <citation type="submission" date="2016-11" db="EMBL/GenBank/DDBJ databases">
        <authorList>
            <person name="Jaros S."/>
            <person name="Januszkiewicz K."/>
            <person name="Wedrychowicz H."/>
        </authorList>
    </citation>
    <scope>NUCLEOTIDE SEQUENCE [LARGE SCALE GENOMIC DNA]</scope>
    <source>
        <strain evidence="2 3">ACAM 239</strain>
    </source>
</reference>
<proteinExistence type="predicted"/>
<dbReference type="AlphaFoldDB" id="A0A1N6IQM0"/>
<organism evidence="2 3">
    <name type="scientific">Vreelandella aquamarina</name>
    <dbReference type="NCBI Taxonomy" id="77097"/>
    <lineage>
        <taxon>Bacteria</taxon>
        <taxon>Pseudomonadati</taxon>
        <taxon>Pseudomonadota</taxon>
        <taxon>Gammaproteobacteria</taxon>
        <taxon>Oceanospirillales</taxon>
        <taxon>Halomonadaceae</taxon>
        <taxon>Vreelandella</taxon>
    </lineage>
</organism>
<dbReference type="Proteomes" id="UP000185024">
    <property type="component" value="Unassembled WGS sequence"/>
</dbReference>
<accession>A0A1N6IQM0</accession>
<evidence type="ECO:0000313" key="4">
    <source>
        <dbReference type="Proteomes" id="UP000463949"/>
    </source>
</evidence>
<dbReference type="EMBL" id="FSQX01000001">
    <property type="protein sequence ID" value="SIN79235.1"/>
    <property type="molecule type" value="Genomic_DNA"/>
</dbReference>
<dbReference type="Proteomes" id="UP000463949">
    <property type="component" value="Chromosome"/>
</dbReference>
<dbReference type="KEGG" id="hmd:CTT34_01425"/>
<name>A0A1N6IQM0_9GAMM</name>
<dbReference type="EMBL" id="CP024621">
    <property type="protein sequence ID" value="QHD48449.1"/>
    <property type="molecule type" value="Genomic_DNA"/>
</dbReference>
<evidence type="ECO:0000313" key="1">
    <source>
        <dbReference type="EMBL" id="QHD48449.1"/>
    </source>
</evidence>
<gene>
    <name evidence="1" type="ORF">CTT34_01425</name>
    <name evidence="2" type="ORF">SAMN05878438_3568</name>
</gene>
<reference evidence="1 4" key="2">
    <citation type="submission" date="2017-10" db="EMBL/GenBank/DDBJ databases">
        <title>Coral associated bacteria.</title>
        <authorList>
            <person name="Wang X."/>
        </authorList>
    </citation>
    <scope>NUCLEOTIDE SEQUENCE [LARGE SCALE GENOMIC DNA]</scope>
    <source>
        <strain evidence="1 4">SCSIO 43005</strain>
    </source>
</reference>
<protein>
    <submittedName>
        <fullName evidence="2">Uncharacterized protein</fullName>
    </submittedName>
</protein>
<sequence length="132" mass="15111">MTGYCPFRKGTLLILSGPVNHLHIVMNDPVYYPERGYHGVLLVNISTVRDGRKFDSTCLFHPGEHPFVNQQSYVVYSEAVVKNAEDISQFVTMGEFTPRTPISDQLYERTLAGFHSSPRVTPKIKRFIKNYM</sequence>
<evidence type="ECO:0000313" key="2">
    <source>
        <dbReference type="EMBL" id="SIN79235.1"/>
    </source>
</evidence>